<dbReference type="AlphaFoldDB" id="A0A8T0GP72"/>
<reference evidence="2" key="1">
    <citation type="submission" date="2020-06" db="EMBL/GenBank/DDBJ databases">
        <title>WGS assembly of Ceratodon purpureus strain R40.</title>
        <authorList>
            <person name="Carey S.B."/>
            <person name="Jenkins J."/>
            <person name="Shu S."/>
            <person name="Lovell J.T."/>
            <person name="Sreedasyam A."/>
            <person name="Maumus F."/>
            <person name="Tiley G.P."/>
            <person name="Fernandez-Pozo N."/>
            <person name="Barry K."/>
            <person name="Chen C."/>
            <person name="Wang M."/>
            <person name="Lipzen A."/>
            <person name="Daum C."/>
            <person name="Saski C.A."/>
            <person name="Payton A.C."/>
            <person name="Mcbreen J.C."/>
            <person name="Conrad R.E."/>
            <person name="Kollar L.M."/>
            <person name="Olsson S."/>
            <person name="Huttunen S."/>
            <person name="Landis J.B."/>
            <person name="Wickett N.J."/>
            <person name="Johnson M.G."/>
            <person name="Rensing S.A."/>
            <person name="Grimwood J."/>
            <person name="Schmutz J."/>
            <person name="Mcdaniel S.F."/>
        </authorList>
    </citation>
    <scope>NUCLEOTIDE SEQUENCE</scope>
    <source>
        <strain evidence="2">R40</strain>
    </source>
</reference>
<dbReference type="Proteomes" id="UP000822688">
    <property type="component" value="Chromosome 10"/>
</dbReference>
<name>A0A8T0GP72_CERPU</name>
<feature type="region of interest" description="Disordered" evidence="1">
    <location>
        <begin position="75"/>
        <end position="184"/>
    </location>
</feature>
<organism evidence="2 3">
    <name type="scientific">Ceratodon purpureus</name>
    <name type="common">Fire moss</name>
    <name type="synonym">Dicranum purpureum</name>
    <dbReference type="NCBI Taxonomy" id="3225"/>
    <lineage>
        <taxon>Eukaryota</taxon>
        <taxon>Viridiplantae</taxon>
        <taxon>Streptophyta</taxon>
        <taxon>Embryophyta</taxon>
        <taxon>Bryophyta</taxon>
        <taxon>Bryophytina</taxon>
        <taxon>Bryopsida</taxon>
        <taxon>Dicranidae</taxon>
        <taxon>Pseudoditrichales</taxon>
        <taxon>Ditrichaceae</taxon>
        <taxon>Ceratodon</taxon>
    </lineage>
</organism>
<sequence length="302" mass="33062">MEQEVPSVGVRKVRVGEAAAQSSGEGSVVVQCTSGGGEEVVRGEAVPGAGGESQYGSLQTYSKVARRVLGGEAEEVVSESEDASLHGGGIELGDESGYWSSRVRTRRSSGLKSSDETLPVDSAPVKRKYEDVNECGPLSGSMLYEDTDSDDSASSSDSDASDSEYEHWSRRATSSKRRRGGEDTYGSILMTDECLHLESQQEIVNFDNELKEMQQLLELQLQASERREAGMKQRMETMMEMMSKHMGHVEKRVCNLEVGAEPHDQILERINLKLEKVMDGFTTLNENLSILSACLSKEFGSQ</sequence>
<evidence type="ECO:0000313" key="3">
    <source>
        <dbReference type="Proteomes" id="UP000822688"/>
    </source>
</evidence>
<feature type="region of interest" description="Disordered" evidence="1">
    <location>
        <begin position="1"/>
        <end position="31"/>
    </location>
</feature>
<evidence type="ECO:0000313" key="2">
    <source>
        <dbReference type="EMBL" id="KAG0560069.1"/>
    </source>
</evidence>
<gene>
    <name evidence="2" type="ORF">KC19_10G152200</name>
</gene>
<protein>
    <submittedName>
        <fullName evidence="2">Uncharacterized protein</fullName>
    </submittedName>
</protein>
<keyword evidence="3" id="KW-1185">Reference proteome</keyword>
<evidence type="ECO:0000256" key="1">
    <source>
        <dbReference type="SAM" id="MobiDB-lite"/>
    </source>
</evidence>
<proteinExistence type="predicted"/>
<accession>A0A8T0GP72</accession>
<feature type="compositionally biased region" description="Polar residues" evidence="1">
    <location>
        <begin position="20"/>
        <end position="31"/>
    </location>
</feature>
<comment type="caution">
    <text evidence="2">The sequence shown here is derived from an EMBL/GenBank/DDBJ whole genome shotgun (WGS) entry which is preliminary data.</text>
</comment>
<dbReference type="EMBL" id="CM026431">
    <property type="protein sequence ID" value="KAG0560069.1"/>
    <property type="molecule type" value="Genomic_DNA"/>
</dbReference>